<dbReference type="KEGG" id="mis:MICPUN_52217"/>
<evidence type="ECO:0008006" key="4">
    <source>
        <dbReference type="Google" id="ProtNLM"/>
    </source>
</evidence>
<dbReference type="InterPro" id="IPR018247">
    <property type="entry name" value="EF_Hand_1_Ca_BS"/>
</dbReference>
<keyword evidence="1" id="KW-0812">Transmembrane</keyword>
<proteinExistence type="predicted"/>
<reference evidence="2 3" key="1">
    <citation type="journal article" date="2009" name="Science">
        <title>Green evolution and dynamic adaptations revealed by genomes of the marine picoeukaryotes Micromonas.</title>
        <authorList>
            <person name="Worden A.Z."/>
            <person name="Lee J.H."/>
            <person name="Mock T."/>
            <person name="Rouze P."/>
            <person name="Simmons M.P."/>
            <person name="Aerts A.L."/>
            <person name="Allen A.E."/>
            <person name="Cuvelier M.L."/>
            <person name="Derelle E."/>
            <person name="Everett M.V."/>
            <person name="Foulon E."/>
            <person name="Grimwood J."/>
            <person name="Gundlach H."/>
            <person name="Henrissat B."/>
            <person name="Napoli C."/>
            <person name="McDonald S.M."/>
            <person name="Parker M.S."/>
            <person name="Rombauts S."/>
            <person name="Salamov A."/>
            <person name="Von Dassow P."/>
            <person name="Badger J.H."/>
            <person name="Coutinho P.M."/>
            <person name="Demir E."/>
            <person name="Dubchak I."/>
            <person name="Gentemann C."/>
            <person name="Eikrem W."/>
            <person name="Gready J.E."/>
            <person name="John U."/>
            <person name="Lanier W."/>
            <person name="Lindquist E.A."/>
            <person name="Lucas S."/>
            <person name="Mayer K.F."/>
            <person name="Moreau H."/>
            <person name="Not F."/>
            <person name="Otillar R."/>
            <person name="Panaud O."/>
            <person name="Pangilinan J."/>
            <person name="Paulsen I."/>
            <person name="Piegu B."/>
            <person name="Poliakov A."/>
            <person name="Robbens S."/>
            <person name="Schmutz J."/>
            <person name="Toulza E."/>
            <person name="Wyss T."/>
            <person name="Zelensky A."/>
            <person name="Zhou K."/>
            <person name="Armbrust E.V."/>
            <person name="Bhattacharya D."/>
            <person name="Goodenough U.W."/>
            <person name="Van de Peer Y."/>
            <person name="Grigoriev I.V."/>
        </authorList>
    </citation>
    <scope>NUCLEOTIDE SEQUENCE [LARGE SCALE GENOMIC DNA]</scope>
    <source>
        <strain evidence="3">RCC299 / NOUM17</strain>
    </source>
</reference>
<dbReference type="InParanoid" id="C1E1P1"/>
<dbReference type="RefSeq" id="XP_002500943.1">
    <property type="nucleotide sequence ID" value="XM_002500897.1"/>
</dbReference>
<gene>
    <name evidence="2" type="ORF">MICPUN_52217</name>
</gene>
<dbReference type="Proteomes" id="UP000002009">
    <property type="component" value="Chromosome 3"/>
</dbReference>
<dbReference type="PROSITE" id="PS00018">
    <property type="entry name" value="EF_HAND_1"/>
    <property type="match status" value="1"/>
</dbReference>
<feature type="transmembrane region" description="Helical" evidence="1">
    <location>
        <begin position="61"/>
        <end position="83"/>
    </location>
</feature>
<evidence type="ECO:0000256" key="1">
    <source>
        <dbReference type="SAM" id="Phobius"/>
    </source>
</evidence>
<sequence length="612" mass="65690">MSRKYEPDAVADTPAAASWTHALAGYDETLRSRGSTFRLTFPLDQFKRPIHDPRSTSRATALASAAWYLGVFAFAAFAVYAHVTRPTVTNLVLLPSTALPPLPLTLRTRCSSPWACTPGATPLPGATHIGPCRYENPYNRTYACAKHAHNILDGPELDANGAEVWPNLTDTPTSAGAGGRRRLLNDHLWTWTRAATATQAYKSPTSRCDAERVATVTSWGAEASALDLTDADPRVYAGFDPDAMARRARDPNAAVDELFAALDEDASGFLDGAELDVLGPFARIMLKLNNFGDYHEGNATFAGGFKDIEDFTGPGSTTGVIERGVVDEMRTYLAGFGYECTWCVTVDDYRNALRYVWDSTKANWNGFVANVDPLYHPWSYVLSGDAFYPTTSVGVDAFPKDGRVSPAELREAFRYMLAHQTVTPWAVAQAVSAALDANPDAAESAAMQLCSADVAAGDDALGGILVETTFPPGCPYGSESCDTRLTIELGDGKANGMALRLDLEPGQRKAVQVGVTVRRERGKPDAYELRADDLFYVGKNDDRRASLRVGVKQYAEALDTARPGTWLTVFAAVGGFASLSLSILSLGVGAIAALAERSESACACLGDAFGRG</sequence>
<keyword evidence="1" id="KW-1133">Transmembrane helix</keyword>
<dbReference type="GeneID" id="8242132"/>
<organism evidence="2 3">
    <name type="scientific">Micromonas commoda (strain RCC299 / NOUM17 / CCMP2709)</name>
    <name type="common">Picoplanktonic green alga</name>
    <dbReference type="NCBI Taxonomy" id="296587"/>
    <lineage>
        <taxon>Eukaryota</taxon>
        <taxon>Viridiplantae</taxon>
        <taxon>Chlorophyta</taxon>
        <taxon>Mamiellophyceae</taxon>
        <taxon>Mamiellales</taxon>
        <taxon>Mamiellaceae</taxon>
        <taxon>Micromonas</taxon>
    </lineage>
</organism>
<dbReference type="AlphaFoldDB" id="C1E1P1"/>
<keyword evidence="1" id="KW-0472">Membrane</keyword>
<protein>
    <recommendedName>
        <fullName evidence="4">EF-hand domain-containing protein</fullName>
    </recommendedName>
</protein>
<evidence type="ECO:0000313" key="3">
    <source>
        <dbReference type="Proteomes" id="UP000002009"/>
    </source>
</evidence>
<evidence type="ECO:0000313" key="2">
    <source>
        <dbReference type="EMBL" id="ACO62201.1"/>
    </source>
</evidence>
<name>C1E1P1_MICCC</name>
<dbReference type="EMBL" id="CP001324">
    <property type="protein sequence ID" value="ACO62201.1"/>
    <property type="molecule type" value="Genomic_DNA"/>
</dbReference>
<keyword evidence="3" id="KW-1185">Reference proteome</keyword>
<feature type="transmembrane region" description="Helical" evidence="1">
    <location>
        <begin position="566"/>
        <end position="595"/>
    </location>
</feature>
<accession>C1E1P1</accession>